<evidence type="ECO:0000259" key="19">
    <source>
        <dbReference type="SMART" id="SM00482"/>
    </source>
</evidence>
<dbReference type="SUPFAM" id="SSF53098">
    <property type="entry name" value="Ribonuclease H-like"/>
    <property type="match status" value="1"/>
</dbReference>
<organism evidence="20 21">
    <name type="scientific">Campylobacter rectus</name>
    <name type="common">Wolinella recta</name>
    <dbReference type="NCBI Taxonomy" id="203"/>
    <lineage>
        <taxon>Bacteria</taxon>
        <taxon>Pseudomonadati</taxon>
        <taxon>Campylobacterota</taxon>
        <taxon>Epsilonproteobacteria</taxon>
        <taxon>Campylobacterales</taxon>
        <taxon>Campylobacteraceae</taxon>
        <taxon>Campylobacter</taxon>
    </lineage>
</organism>
<proteinExistence type="inferred from homology"/>
<dbReference type="Gene3D" id="3.30.420.10">
    <property type="entry name" value="Ribonuclease H-like superfamily/Ribonuclease H"/>
    <property type="match status" value="1"/>
</dbReference>
<evidence type="ECO:0000313" key="21">
    <source>
        <dbReference type="Proteomes" id="UP000502377"/>
    </source>
</evidence>
<dbReference type="Gene3D" id="1.10.150.20">
    <property type="entry name" value="5' to 3' exonuclease, C-terminal subdomain"/>
    <property type="match status" value="2"/>
</dbReference>
<dbReference type="Gene3D" id="3.40.50.1010">
    <property type="entry name" value="5'-nuclease"/>
    <property type="match status" value="1"/>
</dbReference>
<comment type="function">
    <text evidence="16">In addition to polymerase activity, this DNA polymerase exhibits 3'-5' and 5'-3' exonuclease activity.</text>
</comment>
<dbReference type="SMART" id="SM00474">
    <property type="entry name" value="35EXOc"/>
    <property type="match status" value="1"/>
</dbReference>
<dbReference type="FunFam" id="1.10.150.20:FF:000002">
    <property type="entry name" value="DNA polymerase I"/>
    <property type="match status" value="1"/>
</dbReference>
<dbReference type="Pfam" id="PF01367">
    <property type="entry name" value="5_3_exonuc"/>
    <property type="match status" value="1"/>
</dbReference>
<evidence type="ECO:0000256" key="15">
    <source>
        <dbReference type="NCBIfam" id="TIGR00593"/>
    </source>
</evidence>
<dbReference type="InterPro" id="IPR019760">
    <property type="entry name" value="DNA-dir_DNA_pol_A_CS"/>
</dbReference>
<dbReference type="GO" id="GO:0006261">
    <property type="term" value="P:DNA-templated DNA replication"/>
    <property type="evidence" value="ECO:0007669"/>
    <property type="project" value="UniProtKB-UniRule"/>
</dbReference>
<keyword evidence="12 16" id="KW-0238">DNA-binding</keyword>
<dbReference type="InterPro" id="IPR029060">
    <property type="entry name" value="PIN-like_dom_sf"/>
</dbReference>
<evidence type="ECO:0000256" key="4">
    <source>
        <dbReference type="ARBA" id="ARBA00022679"/>
    </source>
</evidence>
<evidence type="ECO:0000256" key="8">
    <source>
        <dbReference type="ARBA" id="ARBA00022763"/>
    </source>
</evidence>
<evidence type="ECO:0000256" key="1">
    <source>
        <dbReference type="ARBA" id="ARBA00007705"/>
    </source>
</evidence>
<keyword evidence="10 16" id="KW-0269">Exonuclease</keyword>
<comment type="similarity">
    <text evidence="1 16">Belongs to the DNA polymerase type-A family.</text>
</comment>
<keyword evidence="9 16" id="KW-0378">Hydrolase</keyword>
<dbReference type="InterPro" id="IPR020046">
    <property type="entry name" value="5-3_exonucl_a-hlix_arch_N"/>
</dbReference>
<dbReference type="Pfam" id="PF02739">
    <property type="entry name" value="5_3_exonuc_N"/>
    <property type="match status" value="1"/>
</dbReference>
<protein>
    <recommendedName>
        <fullName evidence="3 15">DNA polymerase I</fullName>
        <ecNumber evidence="2 15">2.7.7.7</ecNumber>
    </recommendedName>
</protein>
<evidence type="ECO:0000256" key="14">
    <source>
        <dbReference type="ARBA" id="ARBA00049244"/>
    </source>
</evidence>
<sequence>MSQKTLTIIDTFGFFFRLYYAMSGLKNREGKPSGMVSGFASFIMNLRQEFASDYIIFALDSKGKTLRHEILGDYKANRSEPPAALKEQLPVCIEMIEKMGLAAVSREGYEADDIIASVVKECKQRGIFVRIVTHDKDLYQLIEDGKVSIYSPQSKIDHDSASCIEKYGVPPSCIRDFLAIAGDSSDNIPGVKGIGAVGAKKLLNEFGNLENIYENLPLVRNERIRGMLAEGRESAFLSKRLTSLFDDVPDVLDLKRAEFPEQNPLVKVADTLREYDLNRLLKALQNSQDAGENAEFKLGFNARLLTDEGEIERLLANIDADTLVAFDTETTDVDTQNARLVGFSFCFNDDEAYYAPVAHEYLGAPRQVSEKFAAWAISQIYKGCVIGQNLKYDFKVVKRNLGLEPPVNFKDTMILAWLMDPGSSVGMDALAKRLYDYDTIKFEDVVKRGETFASVALENAAKYAAEDAWITLKFYKSFLNLLDPELLELADTHEFAFILTLFDMEREGIAINREKMQNLILKNDAKIKALTAEIYELTGENFNINSVKQLGSVLFEHLKLPVKKKTKTGYSTDEAVLAELIEEHPVISKLLEYRELYKLQSTYCEPLLNLAKKDANSRIYTNFIQTGTSTGRLSSKNPNLQNIPARGNLAKDVRGCFEAKSGFSFVGLDYSQIELRLLAHFSRDEALLRAFANDEDIHARTAISIFGSAEGQNRAVAKSINFGLIYGMGSSKLAGQVGITRAEAKEYIERYFKAFPTIKGFLEGIKTAAKNEGFVRTLLGRKRLFDFTTATPMQTAMYEREAVNTIFQGSAADIIKMAMVKIRPLLSSRARMLLQIHDELIFEVQDGYAEEFGAAAQKIMQEIYKLNVPLKTSLNVAKDWGELK</sequence>
<evidence type="ECO:0000256" key="3">
    <source>
        <dbReference type="ARBA" id="ARBA00020311"/>
    </source>
</evidence>
<evidence type="ECO:0000256" key="2">
    <source>
        <dbReference type="ARBA" id="ARBA00012417"/>
    </source>
</evidence>
<evidence type="ECO:0000256" key="9">
    <source>
        <dbReference type="ARBA" id="ARBA00022801"/>
    </source>
</evidence>
<dbReference type="Pfam" id="PF00476">
    <property type="entry name" value="DNA_pol_A"/>
    <property type="match status" value="1"/>
</dbReference>
<dbReference type="InterPro" id="IPR008918">
    <property type="entry name" value="HhH2"/>
</dbReference>
<dbReference type="Pfam" id="PF01612">
    <property type="entry name" value="DNA_pol_A_exo1"/>
    <property type="match status" value="1"/>
</dbReference>
<dbReference type="KEGG" id="crx:CRECT_2023"/>
<gene>
    <name evidence="16 20" type="primary">polA</name>
    <name evidence="20" type="ORF">CRECT_2023</name>
</gene>
<dbReference type="InterPro" id="IPR036279">
    <property type="entry name" value="5-3_exonuclease_C_sf"/>
</dbReference>
<evidence type="ECO:0000259" key="18">
    <source>
        <dbReference type="SMART" id="SM00475"/>
    </source>
</evidence>
<dbReference type="SMART" id="SM00475">
    <property type="entry name" value="53EXOc"/>
    <property type="match status" value="1"/>
</dbReference>
<dbReference type="PRINTS" id="PR00868">
    <property type="entry name" value="DNAPOLI"/>
</dbReference>
<evidence type="ECO:0000256" key="10">
    <source>
        <dbReference type="ARBA" id="ARBA00022839"/>
    </source>
</evidence>
<comment type="catalytic activity">
    <reaction evidence="14 16">
        <text>DNA(n) + a 2'-deoxyribonucleoside 5'-triphosphate = DNA(n+1) + diphosphate</text>
        <dbReference type="Rhea" id="RHEA:22508"/>
        <dbReference type="Rhea" id="RHEA-COMP:17339"/>
        <dbReference type="Rhea" id="RHEA-COMP:17340"/>
        <dbReference type="ChEBI" id="CHEBI:33019"/>
        <dbReference type="ChEBI" id="CHEBI:61560"/>
        <dbReference type="ChEBI" id="CHEBI:173112"/>
        <dbReference type="EC" id="2.7.7.7"/>
    </reaction>
</comment>
<dbReference type="EC" id="2.7.7.7" evidence="2 15"/>
<dbReference type="Proteomes" id="UP000502377">
    <property type="component" value="Chromosome"/>
</dbReference>
<evidence type="ECO:0000256" key="13">
    <source>
        <dbReference type="ARBA" id="ARBA00023204"/>
    </source>
</evidence>
<dbReference type="GO" id="GO:0003887">
    <property type="term" value="F:DNA-directed DNA polymerase activity"/>
    <property type="evidence" value="ECO:0007669"/>
    <property type="project" value="UniProtKB-UniRule"/>
</dbReference>
<dbReference type="CDD" id="cd09859">
    <property type="entry name" value="PIN_53EXO"/>
    <property type="match status" value="1"/>
</dbReference>
<keyword evidence="7" id="KW-0540">Nuclease</keyword>
<dbReference type="FunFam" id="1.20.1060.10:FF:000001">
    <property type="entry name" value="DNA polymerase I"/>
    <property type="match status" value="1"/>
</dbReference>
<keyword evidence="5 16" id="KW-0548">Nucleotidyltransferase</keyword>
<dbReference type="PROSITE" id="PS00447">
    <property type="entry name" value="DNA_POLYMERASE_A"/>
    <property type="match status" value="1"/>
</dbReference>
<dbReference type="CDD" id="cd06139">
    <property type="entry name" value="DNA_polA_I_Ecoli_like_exo"/>
    <property type="match status" value="1"/>
</dbReference>
<dbReference type="SUPFAM" id="SSF47807">
    <property type="entry name" value="5' to 3' exonuclease, C-terminal subdomain"/>
    <property type="match status" value="1"/>
</dbReference>
<dbReference type="GO" id="GO:0003677">
    <property type="term" value="F:DNA binding"/>
    <property type="evidence" value="ECO:0007669"/>
    <property type="project" value="UniProtKB-UniRule"/>
</dbReference>
<dbReference type="NCBIfam" id="NF004397">
    <property type="entry name" value="PRK05755.1"/>
    <property type="match status" value="1"/>
</dbReference>
<dbReference type="CDD" id="cd09898">
    <property type="entry name" value="H3TH_53EXO"/>
    <property type="match status" value="1"/>
</dbReference>
<keyword evidence="4 16" id="KW-0808">Transferase</keyword>
<dbReference type="CDD" id="cd08637">
    <property type="entry name" value="DNA_pol_A_pol_I_C"/>
    <property type="match status" value="1"/>
</dbReference>
<dbReference type="Gene3D" id="3.30.70.370">
    <property type="match status" value="1"/>
</dbReference>
<dbReference type="PANTHER" id="PTHR10133:SF27">
    <property type="entry name" value="DNA POLYMERASE NU"/>
    <property type="match status" value="1"/>
</dbReference>
<accession>A0A6G5QPV0</accession>
<evidence type="ECO:0000259" key="17">
    <source>
        <dbReference type="SMART" id="SM00474"/>
    </source>
</evidence>
<dbReference type="NCBIfam" id="TIGR00593">
    <property type="entry name" value="pola"/>
    <property type="match status" value="1"/>
</dbReference>
<evidence type="ECO:0000256" key="6">
    <source>
        <dbReference type="ARBA" id="ARBA00022705"/>
    </source>
</evidence>
<dbReference type="AlphaFoldDB" id="A0A6G5QPV0"/>
<reference evidence="20 21" key="1">
    <citation type="submission" date="2016-07" db="EMBL/GenBank/DDBJ databases">
        <title>Comparative genomics of the Campylobacter concisus group.</title>
        <authorList>
            <person name="Miller W.G."/>
            <person name="Yee E."/>
            <person name="Chapman M.H."/>
            <person name="Huynh S."/>
            <person name="Bono J.L."/>
            <person name="On S.L.W."/>
            <person name="StLeger J."/>
            <person name="Foster G."/>
            <person name="Parker C.T."/>
        </authorList>
    </citation>
    <scope>NUCLEOTIDE SEQUENCE [LARGE SCALE GENOMIC DNA]</scope>
    <source>
        <strain evidence="20 21">ATCC 33238</strain>
    </source>
</reference>
<dbReference type="Gene3D" id="1.20.1060.10">
    <property type="entry name" value="Taq DNA Polymerase, Chain T, domain 4"/>
    <property type="match status" value="1"/>
</dbReference>
<evidence type="ECO:0000256" key="16">
    <source>
        <dbReference type="RuleBase" id="RU004460"/>
    </source>
</evidence>
<keyword evidence="6 16" id="KW-0235">DNA replication</keyword>
<dbReference type="RefSeq" id="WP_171992728.1">
    <property type="nucleotide sequence ID" value="NZ_CP012543.1"/>
</dbReference>
<dbReference type="PANTHER" id="PTHR10133">
    <property type="entry name" value="DNA POLYMERASE I"/>
    <property type="match status" value="1"/>
</dbReference>
<feature type="domain" description="5'-3' exonuclease" evidence="18">
    <location>
        <begin position="3"/>
        <end position="260"/>
    </location>
</feature>
<dbReference type="SMART" id="SM00482">
    <property type="entry name" value="POLAc"/>
    <property type="match status" value="1"/>
</dbReference>
<keyword evidence="13 16" id="KW-0234">DNA repair</keyword>
<feature type="domain" description="3'-5' exonuclease" evidence="17">
    <location>
        <begin position="302"/>
        <end position="483"/>
    </location>
</feature>
<dbReference type="GO" id="GO:0008409">
    <property type="term" value="F:5'-3' exonuclease activity"/>
    <property type="evidence" value="ECO:0007669"/>
    <property type="project" value="UniProtKB-UniRule"/>
</dbReference>
<evidence type="ECO:0000256" key="7">
    <source>
        <dbReference type="ARBA" id="ARBA00022722"/>
    </source>
</evidence>
<evidence type="ECO:0000256" key="11">
    <source>
        <dbReference type="ARBA" id="ARBA00022932"/>
    </source>
</evidence>
<dbReference type="FunFam" id="1.10.150.20:FF:000003">
    <property type="entry name" value="DNA polymerase I"/>
    <property type="match status" value="1"/>
</dbReference>
<keyword evidence="8 16" id="KW-0227">DNA damage</keyword>
<dbReference type="EMBL" id="CP012543">
    <property type="protein sequence ID" value="QCD47627.1"/>
    <property type="molecule type" value="Genomic_DNA"/>
</dbReference>
<dbReference type="InterPro" id="IPR036397">
    <property type="entry name" value="RNaseH_sf"/>
</dbReference>
<evidence type="ECO:0000256" key="12">
    <source>
        <dbReference type="ARBA" id="ARBA00023125"/>
    </source>
</evidence>
<dbReference type="SMART" id="SM00279">
    <property type="entry name" value="HhH2"/>
    <property type="match status" value="1"/>
</dbReference>
<dbReference type="InterPro" id="IPR020045">
    <property type="entry name" value="DNA_polI_H3TH"/>
</dbReference>
<keyword evidence="11 16" id="KW-0239">DNA-directed DNA polymerase</keyword>
<dbReference type="GO" id="GO:0006302">
    <property type="term" value="P:double-strand break repair"/>
    <property type="evidence" value="ECO:0007669"/>
    <property type="project" value="TreeGrafter"/>
</dbReference>
<evidence type="ECO:0000313" key="20">
    <source>
        <dbReference type="EMBL" id="QCD47627.1"/>
    </source>
</evidence>
<dbReference type="InterPro" id="IPR002421">
    <property type="entry name" value="5-3_exonuclease"/>
</dbReference>
<name>A0A6G5QPV0_CAMRE</name>
<dbReference type="SUPFAM" id="SSF56672">
    <property type="entry name" value="DNA/RNA polymerases"/>
    <property type="match status" value="1"/>
</dbReference>
<dbReference type="InterPro" id="IPR002298">
    <property type="entry name" value="DNA_polymerase_A"/>
</dbReference>
<dbReference type="InterPro" id="IPR012337">
    <property type="entry name" value="RNaseH-like_sf"/>
</dbReference>
<dbReference type="InterPro" id="IPR018320">
    <property type="entry name" value="DNA_polymerase_1"/>
</dbReference>
<dbReference type="InterPro" id="IPR001098">
    <property type="entry name" value="DNA-dir_DNA_pol_A_palm_dom"/>
</dbReference>
<dbReference type="InterPro" id="IPR043502">
    <property type="entry name" value="DNA/RNA_pol_sf"/>
</dbReference>
<feature type="domain" description="DNA-directed DNA polymerase family A palm" evidence="19">
    <location>
        <begin position="650"/>
        <end position="848"/>
    </location>
</feature>
<evidence type="ECO:0000256" key="5">
    <source>
        <dbReference type="ARBA" id="ARBA00022695"/>
    </source>
</evidence>
<dbReference type="SUPFAM" id="SSF88723">
    <property type="entry name" value="PIN domain-like"/>
    <property type="match status" value="1"/>
</dbReference>
<dbReference type="GO" id="GO:0008408">
    <property type="term" value="F:3'-5' exonuclease activity"/>
    <property type="evidence" value="ECO:0007669"/>
    <property type="project" value="UniProtKB-UniRule"/>
</dbReference>
<dbReference type="InterPro" id="IPR002562">
    <property type="entry name" value="3'-5'_exonuclease_dom"/>
</dbReference>